<keyword evidence="2" id="KW-1185">Reference proteome</keyword>
<accession>A0ABT9INF4</accession>
<evidence type="ECO:0008006" key="3">
    <source>
        <dbReference type="Google" id="ProtNLM"/>
    </source>
</evidence>
<evidence type="ECO:0000313" key="2">
    <source>
        <dbReference type="Proteomes" id="UP001232725"/>
    </source>
</evidence>
<dbReference type="RefSeq" id="WP_305996174.1">
    <property type="nucleotide sequence ID" value="NZ_JAVALS010000004.1"/>
</dbReference>
<sequence length="190" mass="21327">MGTSFPMLVALYLRDSAEMLGAGLPTLAPVEPRVHGSDHHQLISEVGGHDALRIEWEAWWEHLLKTHAEHSQAPSLPETAEFVGSPALYRVASAHRGAAFSWAEDRVREHTQQQARNSGAVETVVESIIRDREATLRRRARSFTLSMVILPLAEPRAWFREPDLVLVSHQLVSHPAALRNYLEPILELLI</sequence>
<comment type="caution">
    <text evidence="1">The sequence shown here is derived from an EMBL/GenBank/DDBJ whole genome shotgun (WGS) entry which is preliminary data.</text>
</comment>
<gene>
    <name evidence="1" type="ORF">Q9R02_08175</name>
</gene>
<protein>
    <recommendedName>
        <fullName evidence="3">Condensation domain-containing protein</fullName>
    </recommendedName>
</protein>
<evidence type="ECO:0000313" key="1">
    <source>
        <dbReference type="EMBL" id="MDP5227124.1"/>
    </source>
</evidence>
<proteinExistence type="predicted"/>
<name>A0ABT9INF4_9MICC</name>
<dbReference type="Proteomes" id="UP001232725">
    <property type="component" value="Unassembled WGS sequence"/>
</dbReference>
<reference evidence="1 2" key="1">
    <citation type="submission" date="2023-08" db="EMBL/GenBank/DDBJ databases">
        <title>Arthrobacter horti sp. nov., isolated from forest soil.</title>
        <authorList>
            <person name="Park M."/>
        </authorList>
    </citation>
    <scope>NUCLEOTIDE SEQUENCE [LARGE SCALE GENOMIC DNA]</scope>
    <source>
        <strain evidence="1 2">YJM1</strain>
    </source>
</reference>
<organism evidence="1 2">
    <name type="scientific">Arthrobacter horti</name>
    <dbReference type="NCBI Taxonomy" id="3068273"/>
    <lineage>
        <taxon>Bacteria</taxon>
        <taxon>Bacillati</taxon>
        <taxon>Actinomycetota</taxon>
        <taxon>Actinomycetes</taxon>
        <taxon>Micrococcales</taxon>
        <taxon>Micrococcaceae</taxon>
        <taxon>Arthrobacter</taxon>
    </lineage>
</organism>
<dbReference type="EMBL" id="JAVALS010000004">
    <property type="protein sequence ID" value="MDP5227124.1"/>
    <property type="molecule type" value="Genomic_DNA"/>
</dbReference>